<dbReference type="InterPro" id="IPR028161">
    <property type="entry name" value="Met8-like"/>
</dbReference>
<dbReference type="EMBL" id="FTOO01000001">
    <property type="protein sequence ID" value="SIS54001.1"/>
    <property type="molecule type" value="Genomic_DNA"/>
</dbReference>
<dbReference type="Pfam" id="PF13241">
    <property type="entry name" value="NAD_binding_7"/>
    <property type="match status" value="1"/>
</dbReference>
<dbReference type="STRING" id="252246.SAMN05421799_101232"/>
<dbReference type="Gene3D" id="3.30.160.110">
    <property type="entry name" value="Siroheme synthase, domain 2"/>
    <property type="match status" value="1"/>
</dbReference>
<dbReference type="GO" id="GO:0004325">
    <property type="term" value="F:ferrochelatase activity"/>
    <property type="evidence" value="ECO:0007669"/>
    <property type="project" value="InterPro"/>
</dbReference>
<dbReference type="AlphaFoldDB" id="A0A1N7JXI9"/>
<name>A0A1N7JXI9_9BACL</name>
<keyword evidence="3" id="KW-0560">Oxidoreductase</keyword>
<dbReference type="PANTHER" id="PTHR35330:SF1">
    <property type="entry name" value="SIROHEME BIOSYNTHESIS PROTEIN MET8"/>
    <property type="match status" value="1"/>
</dbReference>
<accession>A0A1N7JXI9</accession>
<dbReference type="NCBIfam" id="TIGR01470">
    <property type="entry name" value="cysG_Nterm"/>
    <property type="match status" value="1"/>
</dbReference>
<evidence type="ECO:0000256" key="3">
    <source>
        <dbReference type="ARBA" id="ARBA00023002"/>
    </source>
</evidence>
<dbReference type="EC" id="1.3.1.76" evidence="2"/>
<dbReference type="GO" id="GO:0043115">
    <property type="term" value="F:precorrin-2 dehydrogenase activity"/>
    <property type="evidence" value="ECO:0007669"/>
    <property type="project" value="UniProtKB-EC"/>
</dbReference>
<sequence length="183" mass="19128">MRGGTVSNPRVPVWLKPRGMTCVVVGGGPVAARRAGRLAEAGAEVVMLSPTLCPEAAELVQRGFVAWRERPYRPGDLAHAALAVAATDDPAVNAAVREEARSRGIWCNRADDASDSDLDFASVTCFGDVSISIATGGKRPDLAKRLRQALEDDLATGGDAFIRLLRQCAASAASAGDDACPEP</sequence>
<comment type="catalytic activity">
    <reaction evidence="6">
        <text>precorrin-2 + NAD(+) = sirohydrochlorin + NADH + 2 H(+)</text>
        <dbReference type="Rhea" id="RHEA:15613"/>
        <dbReference type="ChEBI" id="CHEBI:15378"/>
        <dbReference type="ChEBI" id="CHEBI:57540"/>
        <dbReference type="ChEBI" id="CHEBI:57945"/>
        <dbReference type="ChEBI" id="CHEBI:58351"/>
        <dbReference type="ChEBI" id="CHEBI:58827"/>
        <dbReference type="EC" id="1.3.1.76"/>
    </reaction>
</comment>
<keyword evidence="8" id="KW-1185">Reference proteome</keyword>
<keyword evidence="4" id="KW-0520">NAD</keyword>
<dbReference type="PANTHER" id="PTHR35330">
    <property type="entry name" value="SIROHEME BIOSYNTHESIS PROTEIN MET8"/>
    <property type="match status" value="1"/>
</dbReference>
<proteinExistence type="predicted"/>
<evidence type="ECO:0000256" key="2">
    <source>
        <dbReference type="ARBA" id="ARBA00012400"/>
    </source>
</evidence>
<dbReference type="Gene3D" id="3.40.50.720">
    <property type="entry name" value="NAD(P)-binding Rossmann-like Domain"/>
    <property type="match status" value="1"/>
</dbReference>
<dbReference type="InterPro" id="IPR036291">
    <property type="entry name" value="NAD(P)-bd_dom_sf"/>
</dbReference>
<evidence type="ECO:0000256" key="1">
    <source>
        <dbReference type="ARBA" id="ARBA00005010"/>
    </source>
</evidence>
<evidence type="ECO:0000256" key="4">
    <source>
        <dbReference type="ARBA" id="ARBA00023027"/>
    </source>
</evidence>
<dbReference type="InterPro" id="IPR006367">
    <property type="entry name" value="Sirohaem_synthase_N"/>
</dbReference>
<dbReference type="RefSeq" id="WP_234969450.1">
    <property type="nucleotide sequence ID" value="NZ_FTOO01000001.1"/>
</dbReference>
<organism evidence="7 8">
    <name type="scientific">Alicyclobacillus vulcanalis</name>
    <dbReference type="NCBI Taxonomy" id="252246"/>
    <lineage>
        <taxon>Bacteria</taxon>
        <taxon>Bacillati</taxon>
        <taxon>Bacillota</taxon>
        <taxon>Bacilli</taxon>
        <taxon>Bacillales</taxon>
        <taxon>Alicyclobacillaceae</taxon>
        <taxon>Alicyclobacillus</taxon>
    </lineage>
</organism>
<evidence type="ECO:0000256" key="6">
    <source>
        <dbReference type="ARBA" id="ARBA00047561"/>
    </source>
</evidence>
<dbReference type="UniPathway" id="UPA00262">
    <property type="reaction ID" value="UER00222"/>
</dbReference>
<dbReference type="GO" id="GO:0019354">
    <property type="term" value="P:siroheme biosynthetic process"/>
    <property type="evidence" value="ECO:0007669"/>
    <property type="project" value="UniProtKB-UniPathway"/>
</dbReference>
<reference evidence="8" key="1">
    <citation type="submission" date="2017-01" db="EMBL/GenBank/DDBJ databases">
        <authorList>
            <person name="Varghese N."/>
            <person name="Submissions S."/>
        </authorList>
    </citation>
    <scope>NUCLEOTIDE SEQUENCE [LARGE SCALE GENOMIC DNA]</scope>
    <source>
        <strain evidence="8">DSM 16176</strain>
    </source>
</reference>
<evidence type="ECO:0000313" key="8">
    <source>
        <dbReference type="Proteomes" id="UP000186156"/>
    </source>
</evidence>
<evidence type="ECO:0000256" key="5">
    <source>
        <dbReference type="ARBA" id="ARBA00023244"/>
    </source>
</evidence>
<keyword evidence="5" id="KW-0627">Porphyrin biosynthesis</keyword>
<protein>
    <recommendedName>
        <fullName evidence="2">precorrin-2 dehydrogenase</fullName>
        <ecNumber evidence="2">1.3.1.76</ecNumber>
    </recommendedName>
</protein>
<gene>
    <name evidence="7" type="ORF">SAMN05421799_101232</name>
</gene>
<dbReference type="SUPFAM" id="SSF75615">
    <property type="entry name" value="Siroheme synthase middle domains-like"/>
    <property type="match status" value="1"/>
</dbReference>
<evidence type="ECO:0000313" key="7">
    <source>
        <dbReference type="EMBL" id="SIS54001.1"/>
    </source>
</evidence>
<dbReference type="SUPFAM" id="SSF51735">
    <property type="entry name" value="NAD(P)-binding Rossmann-fold domains"/>
    <property type="match status" value="1"/>
</dbReference>
<dbReference type="Proteomes" id="UP000186156">
    <property type="component" value="Unassembled WGS sequence"/>
</dbReference>
<comment type="pathway">
    <text evidence="1">Porphyrin-containing compound metabolism; siroheme biosynthesis; sirohydrochlorin from precorrin-2: step 1/1.</text>
</comment>